<dbReference type="GO" id="GO:0005737">
    <property type="term" value="C:cytoplasm"/>
    <property type="evidence" value="ECO:0007669"/>
    <property type="project" value="TreeGrafter"/>
</dbReference>
<dbReference type="EMBL" id="CP034235">
    <property type="protein sequence ID" value="QGQ96423.1"/>
    <property type="molecule type" value="Genomic_DNA"/>
</dbReference>
<dbReference type="CDD" id="cd07067">
    <property type="entry name" value="HP_PGM_like"/>
    <property type="match status" value="1"/>
</dbReference>
<dbReference type="SMART" id="SM00855">
    <property type="entry name" value="PGAM"/>
    <property type="match status" value="1"/>
</dbReference>
<dbReference type="PANTHER" id="PTHR48100">
    <property type="entry name" value="BROAD-SPECIFICITY PHOSPHATASE YOR283W-RELATED"/>
    <property type="match status" value="1"/>
</dbReference>
<dbReference type="RefSeq" id="WP_155701460.1">
    <property type="nucleotide sequence ID" value="NZ_CP034235.1"/>
</dbReference>
<dbReference type="Proteomes" id="UP000426246">
    <property type="component" value="Chromosome"/>
</dbReference>
<name>A0A6B8RLK2_9BACL</name>
<accession>A0A6B8RLK2</accession>
<dbReference type="Gene3D" id="3.40.50.1240">
    <property type="entry name" value="Phosphoglycerate mutase-like"/>
    <property type="match status" value="1"/>
</dbReference>
<dbReference type="OrthoDB" id="9782128at2"/>
<organism evidence="1 2">
    <name type="scientific">Paenibacillus psychroresistens</name>
    <dbReference type="NCBI Taxonomy" id="1778678"/>
    <lineage>
        <taxon>Bacteria</taxon>
        <taxon>Bacillati</taxon>
        <taxon>Bacillota</taxon>
        <taxon>Bacilli</taxon>
        <taxon>Bacillales</taxon>
        <taxon>Paenibacillaceae</taxon>
        <taxon>Paenibacillus</taxon>
    </lineage>
</organism>
<sequence length="180" mass="20718">MTKFYLIRHGEPNWGLKDTKKLMAALRDFVPLTEIGIKQVEQVSQLNDFSTCDIIISSPYTRSLQTAAIINRSYSLPLQVEFDLHEWTPDNWTAESVEEITLLWQDYMDNNGVHPENETRIWESKESVRNRVVNVLEKYQAYNKVIVVCHGMVIATLLDLTSEEIPYCGVYDFSLAGGVR</sequence>
<keyword evidence="2" id="KW-1185">Reference proteome</keyword>
<reference evidence="2" key="1">
    <citation type="submission" date="2018-11" db="EMBL/GenBank/DDBJ databases">
        <title>Complete genome sequence of Paenibacillus sp. ML311-T8.</title>
        <authorList>
            <person name="Nam Y.-D."/>
            <person name="Kang J."/>
            <person name="Chung W.-H."/>
            <person name="Park Y.S."/>
        </authorList>
    </citation>
    <scope>NUCLEOTIDE SEQUENCE [LARGE SCALE GENOMIC DNA]</scope>
    <source>
        <strain evidence="2">ML311-T8</strain>
    </source>
</reference>
<dbReference type="InterPro" id="IPR013078">
    <property type="entry name" value="His_Pase_superF_clade-1"/>
</dbReference>
<protein>
    <submittedName>
        <fullName evidence="1">Histidine phosphatase family protein</fullName>
    </submittedName>
</protein>
<dbReference type="AlphaFoldDB" id="A0A6B8RLK2"/>
<dbReference type="KEGG" id="ppsc:EHS13_16795"/>
<dbReference type="InterPro" id="IPR029033">
    <property type="entry name" value="His_PPase_superfam"/>
</dbReference>
<dbReference type="SUPFAM" id="SSF53254">
    <property type="entry name" value="Phosphoglycerate mutase-like"/>
    <property type="match status" value="1"/>
</dbReference>
<dbReference type="GO" id="GO:0016791">
    <property type="term" value="F:phosphatase activity"/>
    <property type="evidence" value="ECO:0007669"/>
    <property type="project" value="TreeGrafter"/>
</dbReference>
<evidence type="ECO:0000313" key="2">
    <source>
        <dbReference type="Proteomes" id="UP000426246"/>
    </source>
</evidence>
<proteinExistence type="predicted"/>
<dbReference type="InterPro" id="IPR050275">
    <property type="entry name" value="PGM_Phosphatase"/>
</dbReference>
<dbReference type="PANTHER" id="PTHR48100:SF1">
    <property type="entry name" value="HISTIDINE PHOSPHATASE FAMILY PROTEIN-RELATED"/>
    <property type="match status" value="1"/>
</dbReference>
<gene>
    <name evidence="1" type="ORF">EHS13_16795</name>
</gene>
<dbReference type="Pfam" id="PF00300">
    <property type="entry name" value="His_Phos_1"/>
    <property type="match status" value="1"/>
</dbReference>
<evidence type="ECO:0000313" key="1">
    <source>
        <dbReference type="EMBL" id="QGQ96423.1"/>
    </source>
</evidence>